<sequence length="214" mass="24264">MEHETQNLIMLGRSGSGKGTQAKLLVDEFNLEYLGTGDLLRAFTERGNPAAIKLKEVLMSGKLVPSWFAFFVWMEKLAYTNIHKGLFFDGSPRKIEEALILDDVLEWFGRANMKVILVDISREEAYHRLINRRVCSQCGKGAYAQDAGAKCKYCHGELTTRMEDSPDAINVRLDWFDEQVVPVIEHYEKKGNLVRVSGMQSPEEVHQEVLKALA</sequence>
<feature type="region of interest" description="NMP" evidence="5">
    <location>
        <begin position="35"/>
        <end position="64"/>
    </location>
</feature>
<dbReference type="UniPathway" id="UPA00588">
    <property type="reaction ID" value="UER00649"/>
</dbReference>
<dbReference type="InterPro" id="IPR027417">
    <property type="entry name" value="P-loop_NTPase"/>
</dbReference>
<comment type="similarity">
    <text evidence="5 6">Belongs to the adenylate kinase family.</text>
</comment>
<dbReference type="GO" id="GO:0044209">
    <property type="term" value="P:AMP salvage"/>
    <property type="evidence" value="ECO:0007669"/>
    <property type="project" value="UniProtKB-UniRule"/>
</dbReference>
<evidence type="ECO:0000313" key="8">
    <source>
        <dbReference type="EMBL" id="OGD34124.1"/>
    </source>
</evidence>
<evidence type="ECO:0000256" key="2">
    <source>
        <dbReference type="ARBA" id="ARBA00022727"/>
    </source>
</evidence>
<evidence type="ECO:0000256" key="7">
    <source>
        <dbReference type="RuleBase" id="RU003331"/>
    </source>
</evidence>
<protein>
    <recommendedName>
        <fullName evidence="5 7">Adenylate kinase</fullName>
        <shortName evidence="5">AK</shortName>
        <ecNumber evidence="5 7">2.7.4.3</ecNumber>
    </recommendedName>
    <alternativeName>
        <fullName evidence="5">ATP-AMP transphosphorylase</fullName>
    </alternativeName>
    <alternativeName>
        <fullName evidence="5">ATP:AMP phosphotransferase</fullName>
    </alternativeName>
    <alternativeName>
        <fullName evidence="5">Adenylate monophosphate kinase</fullName>
    </alternativeName>
</protein>
<dbReference type="Pfam" id="PF00406">
    <property type="entry name" value="ADK"/>
    <property type="match status" value="1"/>
</dbReference>
<feature type="binding site" evidence="5">
    <location>
        <begin position="62"/>
        <end position="64"/>
    </location>
    <ligand>
        <name>AMP</name>
        <dbReference type="ChEBI" id="CHEBI:456215"/>
    </ligand>
</feature>
<dbReference type="Proteomes" id="UP000176650">
    <property type="component" value="Unassembled WGS sequence"/>
</dbReference>
<dbReference type="InterPro" id="IPR000850">
    <property type="entry name" value="Adenylat/UMP-CMP_kin"/>
</dbReference>
<feature type="binding site" evidence="5">
    <location>
        <position position="41"/>
    </location>
    <ligand>
        <name>AMP</name>
        <dbReference type="ChEBI" id="CHEBI:456215"/>
    </ligand>
</feature>
<keyword evidence="1 5" id="KW-0808">Transferase</keyword>
<evidence type="ECO:0000256" key="3">
    <source>
        <dbReference type="ARBA" id="ARBA00022741"/>
    </source>
</evidence>
<dbReference type="PANTHER" id="PTHR23359">
    <property type="entry name" value="NUCLEOTIDE KINASE"/>
    <property type="match status" value="1"/>
</dbReference>
<dbReference type="Gene3D" id="3.40.50.300">
    <property type="entry name" value="P-loop containing nucleotide triphosphate hydrolases"/>
    <property type="match status" value="1"/>
</dbReference>
<dbReference type="PRINTS" id="PR00094">
    <property type="entry name" value="ADENYLTKNASE"/>
</dbReference>
<comment type="catalytic activity">
    <reaction evidence="5 7">
        <text>AMP + ATP = 2 ADP</text>
        <dbReference type="Rhea" id="RHEA:12973"/>
        <dbReference type="ChEBI" id="CHEBI:30616"/>
        <dbReference type="ChEBI" id="CHEBI:456215"/>
        <dbReference type="ChEBI" id="CHEBI:456216"/>
        <dbReference type="EC" id="2.7.4.3"/>
    </reaction>
</comment>
<evidence type="ECO:0000256" key="1">
    <source>
        <dbReference type="ARBA" id="ARBA00022679"/>
    </source>
</evidence>
<comment type="subcellular location">
    <subcellularLocation>
        <location evidence="5 7">Cytoplasm</location>
    </subcellularLocation>
</comment>
<name>A0A1F5BU44_9BACT</name>
<feature type="binding site" evidence="5">
    <location>
        <position position="132"/>
    </location>
    <ligand>
        <name>ATP</name>
        <dbReference type="ChEBI" id="CHEBI:30616"/>
    </ligand>
</feature>
<organism evidence="8 9">
    <name type="scientific">Candidatus Azambacteria bacterium RIFCSPLOWO2_01_FULL_46_25</name>
    <dbReference type="NCBI Taxonomy" id="1797298"/>
    <lineage>
        <taxon>Bacteria</taxon>
        <taxon>Candidatus Azamiibacteriota</taxon>
    </lineage>
</organism>
<dbReference type="SUPFAM" id="SSF52540">
    <property type="entry name" value="P-loop containing nucleoside triphosphate hydrolases"/>
    <property type="match status" value="1"/>
</dbReference>
<dbReference type="HAMAP" id="MF_00235">
    <property type="entry name" value="Adenylate_kinase_Adk"/>
    <property type="match status" value="1"/>
</dbReference>
<dbReference type="EC" id="2.7.4.3" evidence="5 7"/>
<dbReference type="AlphaFoldDB" id="A0A1F5BU44"/>
<evidence type="ECO:0000256" key="5">
    <source>
        <dbReference type="HAMAP-Rule" id="MF_00235"/>
    </source>
</evidence>
<comment type="function">
    <text evidence="5">Catalyzes the reversible transfer of the terminal phosphate group between ATP and AMP. Plays an important role in cellular energy homeostasis and in adenine nucleotide metabolism.</text>
</comment>
<dbReference type="CDD" id="cd01428">
    <property type="entry name" value="ADK"/>
    <property type="match status" value="1"/>
</dbReference>
<accession>A0A1F5BU44</accession>
<evidence type="ECO:0000256" key="6">
    <source>
        <dbReference type="RuleBase" id="RU003330"/>
    </source>
</evidence>
<feature type="binding site" evidence="5">
    <location>
        <position position="161"/>
    </location>
    <ligand>
        <name>AMP</name>
        <dbReference type="ChEBI" id="CHEBI:456215"/>
    </ligand>
</feature>
<keyword evidence="4 5" id="KW-0418">Kinase</keyword>
<feature type="binding site" evidence="5">
    <location>
        <begin position="15"/>
        <end position="20"/>
    </location>
    <ligand>
        <name>ATP</name>
        <dbReference type="ChEBI" id="CHEBI:30616"/>
    </ligand>
</feature>
<comment type="pathway">
    <text evidence="5">Purine metabolism; AMP biosynthesis via salvage pathway; AMP from ADP: step 1/1.</text>
</comment>
<keyword evidence="2 5" id="KW-0545">Nucleotide biosynthesis</keyword>
<keyword evidence="5" id="KW-0963">Cytoplasm</keyword>
<feature type="binding site" evidence="5">
    <location>
        <position position="172"/>
    </location>
    <ligand>
        <name>AMP</name>
        <dbReference type="ChEBI" id="CHEBI:456215"/>
    </ligand>
</feature>
<comment type="caution">
    <text evidence="5">Lacks conserved residue(s) required for the propagation of feature annotation.</text>
</comment>
<comment type="subunit">
    <text evidence="5 7">Monomer.</text>
</comment>
<feature type="binding site" evidence="5">
    <location>
        <position position="36"/>
    </location>
    <ligand>
        <name>AMP</name>
        <dbReference type="ChEBI" id="CHEBI:456215"/>
    </ligand>
</feature>
<evidence type="ECO:0000313" key="9">
    <source>
        <dbReference type="Proteomes" id="UP000176650"/>
    </source>
</evidence>
<keyword evidence="3 5" id="KW-0547">Nucleotide-binding</keyword>
<dbReference type="GO" id="GO:0005737">
    <property type="term" value="C:cytoplasm"/>
    <property type="evidence" value="ECO:0007669"/>
    <property type="project" value="UniProtKB-SubCell"/>
</dbReference>
<keyword evidence="5 7" id="KW-0067">ATP-binding</keyword>
<comment type="caution">
    <text evidence="8">The sequence shown here is derived from an EMBL/GenBank/DDBJ whole genome shotgun (WGS) entry which is preliminary data.</text>
</comment>
<proteinExistence type="inferred from homology"/>
<evidence type="ECO:0000256" key="4">
    <source>
        <dbReference type="ARBA" id="ARBA00022777"/>
    </source>
</evidence>
<feature type="binding site" evidence="5">
    <location>
        <position position="200"/>
    </location>
    <ligand>
        <name>ATP</name>
        <dbReference type="ChEBI" id="CHEBI:30616"/>
    </ligand>
</feature>
<comment type="domain">
    <text evidence="5">Consists of three domains, a large central CORE domain and two small peripheral domains, NMPbind and LID, which undergo movements during catalysis. The LID domain closes over the site of phosphoryl transfer upon ATP binding. Assembling and dissambling the active center during each catalytic cycle provides an effective means to prevent ATP hydrolysis.</text>
</comment>
<gene>
    <name evidence="5" type="primary">adk</name>
    <name evidence="8" type="ORF">A2988_01435</name>
</gene>
<dbReference type="GO" id="GO:0005524">
    <property type="term" value="F:ATP binding"/>
    <property type="evidence" value="ECO:0007669"/>
    <property type="project" value="UniProtKB-UniRule"/>
</dbReference>
<reference evidence="8 9" key="1">
    <citation type="journal article" date="2016" name="Nat. Commun.">
        <title>Thousands of microbial genomes shed light on interconnected biogeochemical processes in an aquifer system.</title>
        <authorList>
            <person name="Anantharaman K."/>
            <person name="Brown C.T."/>
            <person name="Hug L.A."/>
            <person name="Sharon I."/>
            <person name="Castelle C.J."/>
            <person name="Probst A.J."/>
            <person name="Thomas B.C."/>
            <person name="Singh A."/>
            <person name="Wilkins M.J."/>
            <person name="Karaoz U."/>
            <person name="Brodie E.L."/>
            <person name="Williams K.H."/>
            <person name="Hubbard S.S."/>
            <person name="Banfield J.F."/>
        </authorList>
    </citation>
    <scope>NUCLEOTIDE SEQUENCE [LARGE SCALE GENOMIC DNA]</scope>
</reference>
<dbReference type="GO" id="GO:0004017">
    <property type="term" value="F:AMP kinase activity"/>
    <property type="evidence" value="ECO:0007669"/>
    <property type="project" value="UniProtKB-UniRule"/>
</dbReference>
<dbReference type="STRING" id="1797298.A2988_01435"/>
<dbReference type="EMBL" id="MEYS01000002">
    <property type="protein sequence ID" value="OGD34124.1"/>
    <property type="molecule type" value="Genomic_DNA"/>
</dbReference>